<dbReference type="InterPro" id="IPR020084">
    <property type="entry name" value="NUDIX_hydrolase_CS"/>
</dbReference>
<comment type="catalytic activity">
    <reaction evidence="7">
        <text>8-oxo-dATP + H2O = 8-oxo-dAMP + diphosphate + H(+)</text>
        <dbReference type="Rhea" id="RHEA:65396"/>
        <dbReference type="ChEBI" id="CHEBI:15377"/>
        <dbReference type="ChEBI" id="CHEBI:15378"/>
        <dbReference type="ChEBI" id="CHEBI:33019"/>
        <dbReference type="ChEBI" id="CHEBI:71361"/>
        <dbReference type="ChEBI" id="CHEBI:172871"/>
    </reaction>
    <physiologicalReaction direction="left-to-right" evidence="7">
        <dbReference type="Rhea" id="RHEA:65397"/>
    </physiologicalReaction>
</comment>
<evidence type="ECO:0000256" key="10">
    <source>
        <dbReference type="ARBA" id="ARBA00024596"/>
    </source>
</evidence>
<evidence type="ECO:0000256" key="8">
    <source>
        <dbReference type="ARBA" id="ARBA00024459"/>
    </source>
</evidence>
<evidence type="ECO:0000256" key="5">
    <source>
        <dbReference type="ARBA" id="ARBA00022801"/>
    </source>
</evidence>
<keyword evidence="4" id="KW-0479">Metal-binding</keyword>
<feature type="domain" description="Nudix hydrolase" evidence="22">
    <location>
        <begin position="15"/>
        <end position="168"/>
    </location>
</feature>
<evidence type="ECO:0000256" key="6">
    <source>
        <dbReference type="ARBA" id="ARBA00022842"/>
    </source>
</evidence>
<evidence type="ECO:0000256" key="18">
    <source>
        <dbReference type="ARBA" id="ARBA00048002"/>
    </source>
</evidence>
<dbReference type="PANTHER" id="PTHR43758:SF2">
    <property type="entry name" value="OXIDIZED PURINE NUCLEOSIDE TRIPHOSPHATE HYDROLASE"/>
    <property type="match status" value="1"/>
</dbReference>
<sequence>MVTGTMNVDWTTWEPKERATLLFVIKDGQILLIRKKRGLGAGKINGPGGRLEPGETPEEAAVRETIEELRITPLSPEWRGRLHFQFLDGYSLTCSVFVSPDYRGIPMETPEALPIWTPLDAIPYDEMWADDAHWLPGVIAGGEFEGYFVFDGENMLSHDVRWLKNPPL</sequence>
<accession>A0A146G5L3</accession>
<evidence type="ECO:0000256" key="2">
    <source>
        <dbReference type="ARBA" id="ARBA00005582"/>
    </source>
</evidence>
<evidence type="ECO:0000256" key="19">
    <source>
        <dbReference type="ARBA" id="ARBA00048894"/>
    </source>
</evidence>
<dbReference type="EC" id="3.6.1.56" evidence="11"/>
<dbReference type="PROSITE" id="PS00893">
    <property type="entry name" value="NUDIX_BOX"/>
    <property type="match status" value="1"/>
</dbReference>
<evidence type="ECO:0000256" key="16">
    <source>
        <dbReference type="ARBA" id="ARBA00031927"/>
    </source>
</evidence>
<evidence type="ECO:0000256" key="1">
    <source>
        <dbReference type="ARBA" id="ARBA00001946"/>
    </source>
</evidence>
<dbReference type="Pfam" id="PF00293">
    <property type="entry name" value="NUDIX"/>
    <property type="match status" value="1"/>
</dbReference>
<dbReference type="GO" id="GO:0008828">
    <property type="term" value="F:dATP diphosphatase activity"/>
    <property type="evidence" value="ECO:0007669"/>
    <property type="project" value="UniProtKB-EC"/>
</dbReference>
<evidence type="ECO:0000313" key="24">
    <source>
        <dbReference type="Proteomes" id="UP000076023"/>
    </source>
</evidence>
<evidence type="ECO:0000259" key="22">
    <source>
        <dbReference type="PROSITE" id="PS51462"/>
    </source>
</evidence>
<name>A0A146G5L3_TERSA</name>
<dbReference type="SUPFAM" id="SSF55811">
    <property type="entry name" value="Nudix"/>
    <property type="match status" value="1"/>
</dbReference>
<dbReference type="PANTHER" id="PTHR43758">
    <property type="entry name" value="7,8-DIHYDRO-8-OXOGUANINE TRIPHOSPHATASE"/>
    <property type="match status" value="1"/>
</dbReference>
<gene>
    <name evidence="23" type="ORF">TSACC_2433</name>
</gene>
<dbReference type="InParanoid" id="A0A146G5L3"/>
<evidence type="ECO:0000256" key="4">
    <source>
        <dbReference type="ARBA" id="ARBA00022723"/>
    </source>
</evidence>
<dbReference type="InterPro" id="IPR015797">
    <property type="entry name" value="NUDIX_hydrolase-like_dom_sf"/>
</dbReference>
<evidence type="ECO:0000256" key="21">
    <source>
        <dbReference type="ARBA" id="ARBA00053094"/>
    </source>
</evidence>
<keyword evidence="5" id="KW-0378">Hydrolase</keyword>
<dbReference type="InterPro" id="IPR003563">
    <property type="entry name" value="8ODP"/>
</dbReference>
<dbReference type="Gene3D" id="3.90.79.10">
    <property type="entry name" value="Nucleoside Triphosphate Pyrophosphohydrolase"/>
    <property type="match status" value="1"/>
</dbReference>
<dbReference type="GO" id="GO:0008413">
    <property type="term" value="F:8-oxo-7,8-dihydroguanosine triphosphate pyrophosphatase activity"/>
    <property type="evidence" value="ECO:0007669"/>
    <property type="project" value="InterPro"/>
</dbReference>
<evidence type="ECO:0000256" key="17">
    <source>
        <dbReference type="ARBA" id="ARBA00032071"/>
    </source>
</evidence>
<dbReference type="STRING" id="690879.TSACC_2433"/>
<dbReference type="InterPro" id="IPR000086">
    <property type="entry name" value="NUDIX_hydrolase_dom"/>
</dbReference>
<comment type="caution">
    <text evidence="23">The sequence shown here is derived from an EMBL/GenBank/DDBJ whole genome shotgun (WGS) entry which is preliminary data.</text>
</comment>
<evidence type="ECO:0000256" key="7">
    <source>
        <dbReference type="ARBA" id="ARBA00024448"/>
    </source>
</evidence>
<keyword evidence="24" id="KW-1185">Reference proteome</keyword>
<evidence type="ECO:0000256" key="15">
    <source>
        <dbReference type="ARBA" id="ARBA00030682"/>
    </source>
</evidence>
<evidence type="ECO:0000313" key="23">
    <source>
        <dbReference type="EMBL" id="GAT32036.1"/>
    </source>
</evidence>
<protein>
    <recommendedName>
        <fullName evidence="12">Oxidized purine nucleoside triphosphate hydrolase</fullName>
        <ecNumber evidence="11">3.6.1.56</ecNumber>
    </recommendedName>
    <alternativeName>
        <fullName evidence="16">2-hydroxy-dATP diphosphatase</fullName>
    </alternativeName>
    <alternativeName>
        <fullName evidence="15">7,8-dihydro-8-oxoguanine triphosphatase</fullName>
    </alternativeName>
    <alternativeName>
        <fullName evidence="14">8-oxo-dGTPase</fullName>
    </alternativeName>
    <alternativeName>
        <fullName evidence="17">Methylated purine nucleoside triphosphate hydrolase</fullName>
    </alternativeName>
    <alternativeName>
        <fullName evidence="13">Nucleoside diphosphate-linked moiety X motif 1</fullName>
    </alternativeName>
</protein>
<comment type="catalytic activity">
    <reaction evidence="8">
        <text>2-oxo-dATP + H2O = 2-oxo-dAMP + diphosphate + H(+)</text>
        <dbReference type="Rhea" id="RHEA:31583"/>
        <dbReference type="ChEBI" id="CHEBI:15377"/>
        <dbReference type="ChEBI" id="CHEBI:15378"/>
        <dbReference type="ChEBI" id="CHEBI:33019"/>
        <dbReference type="ChEBI" id="CHEBI:63212"/>
        <dbReference type="ChEBI" id="CHEBI:77897"/>
        <dbReference type="EC" id="3.6.1.56"/>
    </reaction>
    <physiologicalReaction direction="left-to-right" evidence="8">
        <dbReference type="Rhea" id="RHEA:31584"/>
    </physiologicalReaction>
</comment>
<dbReference type="AlphaFoldDB" id="A0A146G5L3"/>
<comment type="subunit">
    <text evidence="3">Monomer.</text>
</comment>
<dbReference type="EMBL" id="BDCO01000002">
    <property type="protein sequence ID" value="GAT32036.1"/>
    <property type="molecule type" value="Genomic_DNA"/>
</dbReference>
<dbReference type="GO" id="GO:0042262">
    <property type="term" value="P:DNA protection"/>
    <property type="evidence" value="ECO:0007669"/>
    <property type="project" value="InterPro"/>
</dbReference>
<evidence type="ECO:0000256" key="12">
    <source>
        <dbReference type="ARBA" id="ARBA00026218"/>
    </source>
</evidence>
<evidence type="ECO:0000256" key="9">
    <source>
        <dbReference type="ARBA" id="ARBA00024486"/>
    </source>
</evidence>
<evidence type="ECO:0000256" key="13">
    <source>
        <dbReference type="ARBA" id="ARBA00029673"/>
    </source>
</evidence>
<evidence type="ECO:0000256" key="3">
    <source>
        <dbReference type="ARBA" id="ARBA00011245"/>
    </source>
</evidence>
<comment type="catalytic activity">
    <reaction evidence="18">
        <text>N(6)-methyl-ATP + H2O = N(6)-methyl-AMP + diphosphate + H(+)</text>
        <dbReference type="Rhea" id="RHEA:67608"/>
        <dbReference type="ChEBI" id="CHEBI:15377"/>
        <dbReference type="ChEBI" id="CHEBI:15378"/>
        <dbReference type="ChEBI" id="CHEBI:33019"/>
        <dbReference type="ChEBI" id="CHEBI:144842"/>
        <dbReference type="ChEBI" id="CHEBI:172873"/>
    </reaction>
    <physiologicalReaction direction="left-to-right" evidence="18">
        <dbReference type="Rhea" id="RHEA:67609"/>
    </physiologicalReaction>
</comment>
<comment type="function">
    <text evidence="21">Oxidized purine nucleoside triphosphate hydrolase which is a prominent sanitizer of the oxidized nucleotide pool. Catalyzes the hydrolysis of 2-oxo-dATP (2-hydroxy-dATP) into 2-oxo-dAMP. Also has a significant hydrolase activity toward 2-oxo-ATP, 8-oxo-dGTP and 8-oxo-dATP. Through the hydrolysis of oxidized purine nucleoside triphosphates, prevents their incorporation into DNA and the subsequent transversions A:T to C:G and G:C to T:A. Also catalyzes the hydrolysis of methylated purine nucleoside triphosphate preventing their integration into DNA. Through this antimutagenic activity protects cells from oxidative stress.</text>
</comment>
<evidence type="ECO:0000256" key="20">
    <source>
        <dbReference type="ARBA" id="ARBA00049032"/>
    </source>
</evidence>
<comment type="catalytic activity">
    <reaction evidence="9">
        <text>8-oxo-dGTP + H2O = 8-oxo-dGMP + diphosphate + H(+)</text>
        <dbReference type="Rhea" id="RHEA:31575"/>
        <dbReference type="ChEBI" id="CHEBI:15377"/>
        <dbReference type="ChEBI" id="CHEBI:15378"/>
        <dbReference type="ChEBI" id="CHEBI:33019"/>
        <dbReference type="ChEBI" id="CHEBI:63224"/>
        <dbReference type="ChEBI" id="CHEBI:77896"/>
    </reaction>
    <physiologicalReaction direction="left-to-right" evidence="9">
        <dbReference type="Rhea" id="RHEA:31576"/>
    </physiologicalReaction>
</comment>
<comment type="similarity">
    <text evidence="2">Belongs to the Nudix hydrolase family.</text>
</comment>
<keyword evidence="6" id="KW-0460">Magnesium</keyword>
<comment type="cofactor">
    <cofactor evidence="1">
        <name>Mg(2+)</name>
        <dbReference type="ChEBI" id="CHEBI:18420"/>
    </cofactor>
</comment>
<dbReference type="GO" id="GO:0046872">
    <property type="term" value="F:metal ion binding"/>
    <property type="evidence" value="ECO:0007669"/>
    <property type="project" value="UniProtKB-KW"/>
</dbReference>
<dbReference type="CDD" id="cd03427">
    <property type="entry name" value="NUDIX_MTH1_Nudt1"/>
    <property type="match status" value="1"/>
</dbReference>
<evidence type="ECO:0000256" key="11">
    <source>
        <dbReference type="ARBA" id="ARBA00026103"/>
    </source>
</evidence>
<reference evidence="24" key="1">
    <citation type="journal article" date="2017" name="Genome Announc.">
        <title>Draft Genome Sequence of Terrimicrobium sacchariphilum NM-5T, a Facultative Anaerobic Soil Bacterium of the Class Spartobacteria.</title>
        <authorList>
            <person name="Qiu Y.L."/>
            <person name="Tourlousse D.M."/>
            <person name="Matsuura N."/>
            <person name="Ohashi A."/>
            <person name="Sekiguchi Y."/>
        </authorList>
    </citation>
    <scope>NUCLEOTIDE SEQUENCE [LARGE SCALE GENOMIC DNA]</scope>
    <source>
        <strain evidence="24">NM-5</strain>
    </source>
</reference>
<comment type="catalytic activity">
    <reaction evidence="19">
        <text>O(6)-methyl-dGTP + H2O = O(6)-methyl-dGMP + diphosphate + H(+)</text>
        <dbReference type="Rhea" id="RHEA:67600"/>
        <dbReference type="ChEBI" id="CHEBI:15377"/>
        <dbReference type="ChEBI" id="CHEBI:15378"/>
        <dbReference type="ChEBI" id="CHEBI:33019"/>
        <dbReference type="ChEBI" id="CHEBI:169974"/>
        <dbReference type="ChEBI" id="CHEBI:169975"/>
    </reaction>
    <physiologicalReaction direction="left-to-right" evidence="19">
        <dbReference type="Rhea" id="RHEA:67601"/>
    </physiologicalReaction>
</comment>
<comment type="catalytic activity">
    <reaction evidence="20">
        <text>N(6)-methyl-dATP + H2O = N(6)-methyl-dAMP + diphosphate + H(+)</text>
        <dbReference type="Rhea" id="RHEA:67604"/>
        <dbReference type="ChEBI" id="CHEBI:15377"/>
        <dbReference type="ChEBI" id="CHEBI:15378"/>
        <dbReference type="ChEBI" id="CHEBI:33019"/>
        <dbReference type="ChEBI" id="CHEBI:169976"/>
        <dbReference type="ChEBI" id="CHEBI:172872"/>
    </reaction>
    <physiologicalReaction direction="left-to-right" evidence="20">
        <dbReference type="Rhea" id="RHEA:67605"/>
    </physiologicalReaction>
</comment>
<dbReference type="PRINTS" id="PR01403">
    <property type="entry name" value="8OXTPHPHTASE"/>
</dbReference>
<organism evidence="23 24">
    <name type="scientific">Terrimicrobium sacchariphilum</name>
    <dbReference type="NCBI Taxonomy" id="690879"/>
    <lineage>
        <taxon>Bacteria</taxon>
        <taxon>Pseudomonadati</taxon>
        <taxon>Verrucomicrobiota</taxon>
        <taxon>Terrimicrobiia</taxon>
        <taxon>Terrimicrobiales</taxon>
        <taxon>Terrimicrobiaceae</taxon>
        <taxon>Terrimicrobium</taxon>
    </lineage>
</organism>
<evidence type="ECO:0000256" key="14">
    <source>
        <dbReference type="ARBA" id="ARBA00030634"/>
    </source>
</evidence>
<dbReference type="PROSITE" id="PS51462">
    <property type="entry name" value="NUDIX"/>
    <property type="match status" value="1"/>
</dbReference>
<dbReference type="Proteomes" id="UP000076023">
    <property type="component" value="Unassembled WGS sequence"/>
</dbReference>
<comment type="catalytic activity">
    <reaction evidence="10">
        <text>2-oxo-ATP + H2O = 2-oxo-AMP + diphosphate + H(+)</text>
        <dbReference type="Rhea" id="RHEA:67392"/>
        <dbReference type="ChEBI" id="CHEBI:15377"/>
        <dbReference type="ChEBI" id="CHEBI:15378"/>
        <dbReference type="ChEBI" id="CHEBI:33019"/>
        <dbReference type="ChEBI" id="CHEBI:71395"/>
        <dbReference type="ChEBI" id="CHEBI:172878"/>
    </reaction>
    <physiologicalReaction direction="left-to-right" evidence="10">
        <dbReference type="Rhea" id="RHEA:67393"/>
    </physiologicalReaction>
</comment>
<dbReference type="GO" id="GO:0005737">
    <property type="term" value="C:cytoplasm"/>
    <property type="evidence" value="ECO:0007669"/>
    <property type="project" value="TreeGrafter"/>
</dbReference>
<proteinExistence type="inferred from homology"/>